<gene>
    <name evidence="2" type="ORF">J0X13_04185</name>
</gene>
<dbReference type="RefSeq" id="WP_207070191.1">
    <property type="nucleotide sequence ID" value="NZ_JAFLND010000001.1"/>
</dbReference>
<dbReference type="EMBL" id="JAFLND010000001">
    <property type="protein sequence ID" value="MBO0329733.1"/>
    <property type="molecule type" value="Genomic_DNA"/>
</dbReference>
<dbReference type="InterPro" id="IPR005025">
    <property type="entry name" value="FMN_Rdtase-like_dom"/>
</dbReference>
<reference evidence="2 3" key="1">
    <citation type="submission" date="2021-03" db="EMBL/GenBank/DDBJ databases">
        <title>Muricauda sp. CAU 1631 isolated from Incheon.</title>
        <authorList>
            <person name="Kim W."/>
        </authorList>
    </citation>
    <scope>NUCLEOTIDE SEQUENCE [LARGE SCALE GENOMIC DNA]</scope>
    <source>
        <strain evidence="2 3">CAU 1631</strain>
    </source>
</reference>
<keyword evidence="3" id="KW-1185">Reference proteome</keyword>
<dbReference type="Proteomes" id="UP000664163">
    <property type="component" value="Unassembled WGS sequence"/>
</dbReference>
<evidence type="ECO:0000313" key="3">
    <source>
        <dbReference type="Proteomes" id="UP000664163"/>
    </source>
</evidence>
<organism evidence="2 3">
    <name type="scientific">[Muricauda] lutisoli</name>
    <dbReference type="NCBI Taxonomy" id="2816035"/>
    <lineage>
        <taxon>Bacteria</taxon>
        <taxon>Pseudomonadati</taxon>
        <taxon>Bacteroidota</taxon>
        <taxon>Flavobacteriia</taxon>
        <taxon>Flavobacteriales</taxon>
        <taxon>Flavobacteriaceae</taxon>
        <taxon>Allomuricauda</taxon>
    </lineage>
</organism>
<protein>
    <submittedName>
        <fullName evidence="2">NAD(P)H-dependent oxidoreductase</fullName>
    </submittedName>
</protein>
<accession>A0ABS3EU08</accession>
<name>A0ABS3EU08_9FLAO</name>
<evidence type="ECO:0000259" key="1">
    <source>
        <dbReference type="Pfam" id="PF03358"/>
    </source>
</evidence>
<dbReference type="InterPro" id="IPR050712">
    <property type="entry name" value="NAD(P)H-dep_reductase"/>
</dbReference>
<dbReference type="Gene3D" id="3.40.50.360">
    <property type="match status" value="1"/>
</dbReference>
<sequence length="178" mass="19984">MAEILAFAGSNSSTSINFKLVEHTVSLVQDHDIQTLNMAEYDFPMYSEDHEAEHGFPDALVKLKERLEHSDAMVLSVNEHNGNPSAYFKNILDWLSRMDRNFLLNTKFMLMSTSPGRFGGVRSLVVVEGMIPKFGGEVVSTFSLKSFNENFGEAGILDDDMKSQHQKALDTFLNSLNK</sequence>
<comment type="caution">
    <text evidence="2">The sequence shown here is derived from an EMBL/GenBank/DDBJ whole genome shotgun (WGS) entry which is preliminary data.</text>
</comment>
<evidence type="ECO:0000313" key="2">
    <source>
        <dbReference type="EMBL" id="MBO0329733.1"/>
    </source>
</evidence>
<proteinExistence type="predicted"/>
<dbReference type="PANTHER" id="PTHR30543">
    <property type="entry name" value="CHROMATE REDUCTASE"/>
    <property type="match status" value="1"/>
</dbReference>
<feature type="domain" description="NADPH-dependent FMN reductase-like" evidence="1">
    <location>
        <begin position="3"/>
        <end position="124"/>
    </location>
</feature>
<dbReference type="Pfam" id="PF03358">
    <property type="entry name" value="FMN_red"/>
    <property type="match status" value="1"/>
</dbReference>
<dbReference type="InterPro" id="IPR029039">
    <property type="entry name" value="Flavoprotein-like_sf"/>
</dbReference>
<dbReference type="SUPFAM" id="SSF52218">
    <property type="entry name" value="Flavoproteins"/>
    <property type="match status" value="1"/>
</dbReference>
<dbReference type="PANTHER" id="PTHR30543:SF21">
    <property type="entry name" value="NAD(P)H-DEPENDENT FMN REDUCTASE LOT6"/>
    <property type="match status" value="1"/>
</dbReference>